<dbReference type="InterPro" id="IPR058008">
    <property type="entry name" value="Gp26_C"/>
</dbReference>
<evidence type="ECO:0000313" key="2">
    <source>
        <dbReference type="EMBL" id="PHM66094.1"/>
    </source>
</evidence>
<dbReference type="Pfam" id="PF25670">
    <property type="entry name" value="Phage_tail_C_2"/>
    <property type="match status" value="1"/>
</dbReference>
<dbReference type="AlphaFoldDB" id="A0A2D0KRP6"/>
<organism evidence="2 3">
    <name type="scientific">Xenorhabdus kozodoii</name>
    <dbReference type="NCBI Taxonomy" id="351676"/>
    <lineage>
        <taxon>Bacteria</taxon>
        <taxon>Pseudomonadati</taxon>
        <taxon>Pseudomonadota</taxon>
        <taxon>Gammaproteobacteria</taxon>
        <taxon>Enterobacterales</taxon>
        <taxon>Morganellaceae</taxon>
        <taxon>Xenorhabdus</taxon>
    </lineage>
</organism>
<sequence>MHGGISSPKNNNGLELIYIDDKVQKDGSITIKTFHRQHTHLPERFQNWRIKEIVDGEKVYYADAEPCDIPEDCRLDVRVQMPADSIWDQKQHSQQEQENPAE</sequence>
<evidence type="ECO:0000313" key="3">
    <source>
        <dbReference type="Proteomes" id="UP000221101"/>
    </source>
</evidence>
<name>A0A2D0KRP6_9GAMM</name>
<keyword evidence="3" id="KW-1185">Reference proteome</keyword>
<gene>
    <name evidence="2" type="ORF">Xkoz_03836</name>
</gene>
<reference evidence="2 3" key="1">
    <citation type="journal article" date="2017" name="Nat. Microbiol.">
        <title>Natural product diversity associated with the nematode symbionts Photorhabdus and Xenorhabdus.</title>
        <authorList>
            <person name="Tobias N.J."/>
            <person name="Wolff H."/>
            <person name="Djahanschiri B."/>
            <person name="Grundmann F."/>
            <person name="Kronenwerth M."/>
            <person name="Shi Y.M."/>
            <person name="Simonyi S."/>
            <person name="Grun P."/>
            <person name="Shapiro-Ilan D."/>
            <person name="Pidot S.J."/>
            <person name="Stinear T.P."/>
            <person name="Ebersberger I."/>
            <person name="Bode H.B."/>
        </authorList>
    </citation>
    <scope>NUCLEOTIDE SEQUENCE [LARGE SCALE GENOMIC DNA]</scope>
    <source>
        <strain evidence="2 3">DSM 17907</strain>
    </source>
</reference>
<feature type="domain" description="Phage tail protein C-terminal" evidence="1">
    <location>
        <begin position="2"/>
        <end position="83"/>
    </location>
</feature>
<protein>
    <recommendedName>
        <fullName evidence="1">Phage tail protein C-terminal domain-containing protein</fullName>
    </recommendedName>
</protein>
<dbReference type="EMBL" id="NJCX01000086">
    <property type="protein sequence ID" value="PHM66094.1"/>
    <property type="molecule type" value="Genomic_DNA"/>
</dbReference>
<evidence type="ECO:0000259" key="1">
    <source>
        <dbReference type="Pfam" id="PF25670"/>
    </source>
</evidence>
<dbReference type="Proteomes" id="UP000221101">
    <property type="component" value="Unassembled WGS sequence"/>
</dbReference>
<comment type="caution">
    <text evidence="2">The sequence shown here is derived from an EMBL/GenBank/DDBJ whole genome shotgun (WGS) entry which is preliminary data.</text>
</comment>
<accession>A0A2D0KRP6</accession>
<proteinExistence type="predicted"/>